<dbReference type="Proteomes" id="UP000186817">
    <property type="component" value="Unassembled WGS sequence"/>
</dbReference>
<proteinExistence type="predicted"/>
<sequence>MSSTNPDEIRRVIAILEHKRTEINLCLASLKTTLNEVMKDNKTTTISVRSLLGRTQVEIDHSMTFGEVVQLLADKFRVPHSDQAWLVQAEILGMITSESESDDDDANVAVSVDPATIEQEGGGKRARADQSDKGVEGFKMTPKFTSKTHRLRLIDEDLRNNIHRVSSSVAECSVISAIVTKMKDMLKEARSSPRQCFVHLFENVDTSRLSSFVADLAGHNNPSFRIKQLQDVALPHLEADLGEVEIILLTTQKIVKRSIEAMIVEFYGNESGEISWTQMYQAITELHVKRDTNKERRSRGVGTGTPPPSGGGGNDMDIDSYGDDDDDKPSKKPSKSSKEDDDGSDELLPELENMEIASAAAAAKKPRGRPPKN</sequence>
<feature type="compositionally biased region" description="Basic and acidic residues" evidence="1">
    <location>
        <begin position="121"/>
        <end position="136"/>
    </location>
</feature>
<feature type="compositionally biased region" description="Basic residues" evidence="1">
    <location>
        <begin position="364"/>
        <end position="373"/>
    </location>
</feature>
<organism evidence="2 3">
    <name type="scientific">Symbiodinium microadriaticum</name>
    <name type="common">Dinoflagellate</name>
    <name type="synonym">Zooxanthella microadriatica</name>
    <dbReference type="NCBI Taxonomy" id="2951"/>
    <lineage>
        <taxon>Eukaryota</taxon>
        <taxon>Sar</taxon>
        <taxon>Alveolata</taxon>
        <taxon>Dinophyceae</taxon>
        <taxon>Suessiales</taxon>
        <taxon>Symbiodiniaceae</taxon>
        <taxon>Symbiodinium</taxon>
    </lineage>
</organism>
<keyword evidence="3" id="KW-1185">Reference proteome</keyword>
<evidence type="ECO:0000313" key="2">
    <source>
        <dbReference type="EMBL" id="OLP89444.1"/>
    </source>
</evidence>
<evidence type="ECO:0000313" key="3">
    <source>
        <dbReference type="Proteomes" id="UP000186817"/>
    </source>
</evidence>
<feature type="region of interest" description="Disordered" evidence="1">
    <location>
        <begin position="290"/>
        <end position="373"/>
    </location>
</feature>
<feature type="compositionally biased region" description="Acidic residues" evidence="1">
    <location>
        <begin position="339"/>
        <end position="353"/>
    </location>
</feature>
<feature type="compositionally biased region" description="Acidic residues" evidence="1">
    <location>
        <begin position="316"/>
        <end position="327"/>
    </location>
</feature>
<dbReference type="OrthoDB" id="10307856at2759"/>
<dbReference type="EMBL" id="LSRX01000760">
    <property type="protein sequence ID" value="OLP89444.1"/>
    <property type="molecule type" value="Genomic_DNA"/>
</dbReference>
<gene>
    <name evidence="2" type="ORF">AK812_SmicGene29109</name>
</gene>
<evidence type="ECO:0000256" key="1">
    <source>
        <dbReference type="SAM" id="MobiDB-lite"/>
    </source>
</evidence>
<comment type="caution">
    <text evidence="2">The sequence shown here is derived from an EMBL/GenBank/DDBJ whole genome shotgun (WGS) entry which is preliminary data.</text>
</comment>
<accession>A0A1Q9D2S1</accession>
<reference evidence="2 3" key="1">
    <citation type="submission" date="2016-02" db="EMBL/GenBank/DDBJ databases">
        <title>Genome analysis of coral dinoflagellate symbionts highlights evolutionary adaptations to a symbiotic lifestyle.</title>
        <authorList>
            <person name="Aranda M."/>
            <person name="Li Y."/>
            <person name="Liew Y.J."/>
            <person name="Baumgarten S."/>
            <person name="Simakov O."/>
            <person name="Wilson M."/>
            <person name="Piel J."/>
            <person name="Ashoor H."/>
            <person name="Bougouffa S."/>
            <person name="Bajic V.B."/>
            <person name="Ryu T."/>
            <person name="Ravasi T."/>
            <person name="Bayer T."/>
            <person name="Micklem G."/>
            <person name="Kim H."/>
            <person name="Bhak J."/>
            <person name="Lajeunesse T.C."/>
            <person name="Voolstra C.R."/>
        </authorList>
    </citation>
    <scope>NUCLEOTIDE SEQUENCE [LARGE SCALE GENOMIC DNA]</scope>
    <source>
        <strain evidence="2 3">CCMP2467</strain>
    </source>
</reference>
<feature type="region of interest" description="Disordered" evidence="1">
    <location>
        <begin position="117"/>
        <end position="139"/>
    </location>
</feature>
<dbReference type="AlphaFoldDB" id="A0A1Q9D2S1"/>
<protein>
    <submittedName>
        <fullName evidence="2">Uncharacterized protein</fullName>
    </submittedName>
</protein>
<name>A0A1Q9D2S1_SYMMI</name>